<evidence type="ECO:0000256" key="1">
    <source>
        <dbReference type="ARBA" id="ARBA00005615"/>
    </source>
</evidence>
<dbReference type="PRINTS" id="PR00744">
    <property type="entry name" value="GLHYDRLASE37"/>
</dbReference>
<dbReference type="PANTHER" id="PTHR23403:SF1">
    <property type="entry name" value="TREHALASE"/>
    <property type="match status" value="1"/>
</dbReference>
<gene>
    <name evidence="3" type="primary">g5923</name>
    <name evidence="3" type="ORF">VP750_LOCUS5070</name>
</gene>
<accession>A0ABP1FU46</accession>
<dbReference type="PANTHER" id="PTHR23403">
    <property type="entry name" value="TREHALASE"/>
    <property type="match status" value="1"/>
</dbReference>
<dbReference type="EMBL" id="CAXHTA020000008">
    <property type="protein sequence ID" value="CAL5223411.1"/>
    <property type="molecule type" value="Genomic_DNA"/>
</dbReference>
<keyword evidence="2" id="KW-0326">Glycosidase</keyword>
<reference evidence="3 4" key="1">
    <citation type="submission" date="2024-06" db="EMBL/GenBank/DDBJ databases">
        <authorList>
            <person name="Kraege A."/>
            <person name="Thomma B."/>
        </authorList>
    </citation>
    <scope>NUCLEOTIDE SEQUENCE [LARGE SCALE GENOMIC DNA]</scope>
</reference>
<comment type="similarity">
    <text evidence="1 2">Belongs to the glycosyl hydrolase 37 family.</text>
</comment>
<dbReference type="InterPro" id="IPR001661">
    <property type="entry name" value="Glyco_hydro_37"/>
</dbReference>
<sequence length="520" mass="58266">MSGCFDDDKHFVDLPIASQASYLALSTLVGAIKDDGITIPPISELLELFAKEPSGQILHLPQDYSTVPHDFLPNVMETGARDWALFAECKEAKLGTLLPMRHYFFVPGQRFRELYYWDTYWVVRGLLVSGMLHSAKVVVTNLIDLLATHGFVPNGSRIYYLNRSQPPLLSHMVSAIFEAERDRAWLHAAFPALEREYRYWTSAPKQLRVRAAWQGQGAVHQLARYYADTEEPRPEGYRKDVQAAAGLSDTDAKQRYREIASTAESGWDFSSRWGLKTTHVIPADLNSFLLMMEKNMQLFAQELGQTDKADQYAAAASRRRAAIAQLMAVQDRPGVWTDLVVVSACRESCTGNTNVYVVRQRQRAGSYASDYLPIWAGLAECPEDVLAGLGTMHSASLVHDGGIATSDMKGTGNQWDGSNAWPPLQAMLIEGLHQHGGTQGQHCAKHLAQSWLSSNHLGWLKYGKMFEKMDAERPGEPGGQGEYEVQTGFGWSNGVVLQFLHQYGWQPELLQERKPWVQED</sequence>
<dbReference type="EC" id="3.2.1.28" evidence="2"/>
<dbReference type="Gene3D" id="1.50.10.10">
    <property type="match status" value="1"/>
</dbReference>
<dbReference type="InterPro" id="IPR008928">
    <property type="entry name" value="6-hairpin_glycosidase_sf"/>
</dbReference>
<name>A0ABP1FU46_9CHLO</name>
<dbReference type="Proteomes" id="UP001497392">
    <property type="component" value="Unassembled WGS sequence"/>
</dbReference>
<dbReference type="Pfam" id="PF01204">
    <property type="entry name" value="Trehalase"/>
    <property type="match status" value="1"/>
</dbReference>
<comment type="catalytic activity">
    <reaction evidence="2">
        <text>alpha,alpha-trehalose + H2O = alpha-D-glucose + beta-D-glucose</text>
        <dbReference type="Rhea" id="RHEA:32675"/>
        <dbReference type="ChEBI" id="CHEBI:15377"/>
        <dbReference type="ChEBI" id="CHEBI:15903"/>
        <dbReference type="ChEBI" id="CHEBI:16551"/>
        <dbReference type="ChEBI" id="CHEBI:17925"/>
        <dbReference type="EC" id="3.2.1.28"/>
    </reaction>
</comment>
<proteinExistence type="inferred from homology"/>
<protein>
    <recommendedName>
        <fullName evidence="2">Trehalase</fullName>
        <ecNumber evidence="2">3.2.1.28</ecNumber>
    </recommendedName>
    <alternativeName>
        <fullName evidence="2">Alpha-trehalose glucohydrolase</fullName>
    </alternativeName>
</protein>
<evidence type="ECO:0000313" key="3">
    <source>
        <dbReference type="EMBL" id="CAL5223411.1"/>
    </source>
</evidence>
<keyword evidence="2" id="KW-0378">Hydrolase</keyword>
<evidence type="ECO:0000313" key="4">
    <source>
        <dbReference type="Proteomes" id="UP001497392"/>
    </source>
</evidence>
<comment type="caution">
    <text evidence="3">The sequence shown here is derived from an EMBL/GenBank/DDBJ whole genome shotgun (WGS) entry which is preliminary data.</text>
</comment>
<dbReference type="InterPro" id="IPR012341">
    <property type="entry name" value="6hp_glycosidase-like_sf"/>
</dbReference>
<keyword evidence="4" id="KW-1185">Reference proteome</keyword>
<organism evidence="3 4">
    <name type="scientific">Coccomyxa viridis</name>
    <dbReference type="NCBI Taxonomy" id="1274662"/>
    <lineage>
        <taxon>Eukaryota</taxon>
        <taxon>Viridiplantae</taxon>
        <taxon>Chlorophyta</taxon>
        <taxon>core chlorophytes</taxon>
        <taxon>Trebouxiophyceae</taxon>
        <taxon>Trebouxiophyceae incertae sedis</taxon>
        <taxon>Coccomyxaceae</taxon>
        <taxon>Coccomyxa</taxon>
    </lineage>
</organism>
<evidence type="ECO:0000256" key="2">
    <source>
        <dbReference type="RuleBase" id="RU361180"/>
    </source>
</evidence>
<dbReference type="SUPFAM" id="SSF48208">
    <property type="entry name" value="Six-hairpin glycosidases"/>
    <property type="match status" value="1"/>
</dbReference>